<dbReference type="InterPro" id="IPR013762">
    <property type="entry name" value="Integrase-like_cat_sf"/>
</dbReference>
<dbReference type="InterPro" id="IPR021183">
    <property type="entry name" value="NatA_aux_su"/>
</dbReference>
<dbReference type="GO" id="GO:0003677">
    <property type="term" value="F:DNA binding"/>
    <property type="evidence" value="ECO:0007669"/>
    <property type="project" value="InterPro"/>
</dbReference>
<reference evidence="6" key="1">
    <citation type="journal article" date="2017" name="bioRxiv">
        <title>Comparative analysis of the genomes of Stylophora pistillata and Acropora digitifera provides evidence for extensive differences between species of corals.</title>
        <authorList>
            <person name="Voolstra C.R."/>
            <person name="Li Y."/>
            <person name="Liew Y.J."/>
            <person name="Baumgarten S."/>
            <person name="Zoccola D."/>
            <person name="Flot J.-F."/>
            <person name="Tambutte S."/>
            <person name="Allemand D."/>
            <person name="Aranda M."/>
        </authorList>
    </citation>
    <scope>NUCLEOTIDE SEQUENCE [LARGE SCALE GENOMIC DNA]</scope>
</reference>
<evidence type="ECO:0000256" key="3">
    <source>
        <dbReference type="ARBA" id="ARBA00023172"/>
    </source>
</evidence>
<dbReference type="AlphaFoldDB" id="A0A2B4RBH8"/>
<dbReference type="PANTHER" id="PTHR22767">
    <property type="entry name" value="N-TERMINAL ACETYLTRANSFERASE-RELATED"/>
    <property type="match status" value="1"/>
</dbReference>
<dbReference type="OrthoDB" id="5952170at2759"/>
<organism evidence="5 6">
    <name type="scientific">Stylophora pistillata</name>
    <name type="common">Smooth cauliflower coral</name>
    <dbReference type="NCBI Taxonomy" id="50429"/>
    <lineage>
        <taxon>Eukaryota</taxon>
        <taxon>Metazoa</taxon>
        <taxon>Cnidaria</taxon>
        <taxon>Anthozoa</taxon>
        <taxon>Hexacorallia</taxon>
        <taxon>Scleractinia</taxon>
        <taxon>Astrocoeniina</taxon>
        <taxon>Pocilloporidae</taxon>
        <taxon>Stylophora</taxon>
    </lineage>
</organism>
<dbReference type="Gene3D" id="1.25.40.1040">
    <property type="match status" value="1"/>
</dbReference>
<comment type="caution">
    <text evidence="5">The sequence shown here is derived from an EMBL/GenBank/DDBJ whole genome shotgun (WGS) entry which is preliminary data.</text>
</comment>
<keyword evidence="1" id="KW-0677">Repeat</keyword>
<name>A0A2B4RBH8_STYPI</name>
<protein>
    <submittedName>
        <fullName evidence="5">N-alpha-acetyltransferase 15, NatA auxiliary subunit</fullName>
    </submittedName>
</protein>
<dbReference type="Gene3D" id="1.10.443.10">
    <property type="entry name" value="Intergrase catalytic core"/>
    <property type="match status" value="1"/>
</dbReference>
<evidence type="ECO:0000256" key="1">
    <source>
        <dbReference type="ARBA" id="ARBA00022737"/>
    </source>
</evidence>
<dbReference type="InterPro" id="IPR011990">
    <property type="entry name" value="TPR-like_helical_dom_sf"/>
</dbReference>
<dbReference type="InterPro" id="IPR011010">
    <property type="entry name" value="DNA_brk_join_enz"/>
</dbReference>
<dbReference type="GO" id="GO:0006310">
    <property type="term" value="P:DNA recombination"/>
    <property type="evidence" value="ECO:0007669"/>
    <property type="project" value="UniProtKB-KW"/>
</dbReference>
<feature type="region of interest" description="Disordered" evidence="4">
    <location>
        <begin position="820"/>
        <end position="845"/>
    </location>
</feature>
<evidence type="ECO:0000256" key="2">
    <source>
        <dbReference type="ARBA" id="ARBA00022803"/>
    </source>
</evidence>
<gene>
    <name evidence="5" type="primary">Naa15</name>
    <name evidence="5" type="ORF">AWC38_SpisGene20790</name>
</gene>
<dbReference type="Gene3D" id="1.25.40.1010">
    <property type="match status" value="2"/>
</dbReference>
<dbReference type="SUPFAM" id="SSF56349">
    <property type="entry name" value="DNA breaking-rejoining enzymes"/>
    <property type="match status" value="1"/>
</dbReference>
<dbReference type="Pfam" id="PF12569">
    <property type="entry name" value="NatA_aux_su"/>
    <property type="match status" value="1"/>
</dbReference>
<dbReference type="GO" id="GO:0015074">
    <property type="term" value="P:DNA integration"/>
    <property type="evidence" value="ECO:0007669"/>
    <property type="project" value="InterPro"/>
</dbReference>
<keyword evidence="3" id="KW-0233">DNA recombination</keyword>
<dbReference type="EMBL" id="LSMT01000698">
    <property type="protein sequence ID" value="PFX15011.1"/>
    <property type="molecule type" value="Genomic_DNA"/>
</dbReference>
<dbReference type="GO" id="GO:0031415">
    <property type="term" value="C:NatA complex"/>
    <property type="evidence" value="ECO:0007669"/>
    <property type="project" value="TreeGrafter"/>
</dbReference>
<keyword evidence="5" id="KW-0808">Transferase</keyword>
<dbReference type="InterPro" id="IPR019734">
    <property type="entry name" value="TPR_rpt"/>
</dbReference>
<dbReference type="Proteomes" id="UP000225706">
    <property type="component" value="Unassembled WGS sequence"/>
</dbReference>
<dbReference type="SUPFAM" id="SSF48452">
    <property type="entry name" value="TPR-like"/>
    <property type="match status" value="1"/>
</dbReference>
<evidence type="ECO:0000256" key="4">
    <source>
        <dbReference type="SAM" id="MobiDB-lite"/>
    </source>
</evidence>
<dbReference type="GO" id="GO:0016740">
    <property type="term" value="F:transferase activity"/>
    <property type="evidence" value="ECO:0007669"/>
    <property type="project" value="UniProtKB-KW"/>
</dbReference>
<dbReference type="STRING" id="50429.A0A2B4RBH8"/>
<proteinExistence type="predicted"/>
<evidence type="ECO:0000313" key="6">
    <source>
        <dbReference type="Proteomes" id="UP000225706"/>
    </source>
</evidence>
<keyword evidence="6" id="KW-1185">Reference proteome</keyword>
<dbReference type="PANTHER" id="PTHR22767:SF2">
    <property type="entry name" value="N(ALPHA)-ACETYLTRANSFERASE 15_16, ISOFORM A"/>
    <property type="match status" value="1"/>
</dbReference>
<evidence type="ECO:0000313" key="5">
    <source>
        <dbReference type="EMBL" id="PFX15011.1"/>
    </source>
</evidence>
<accession>A0A2B4RBH8</accession>
<sequence>MVLREAGRPQKALDQLTAHESLMHDKLVVREIKGSLFLELKQFREAERIYKDLLRRNPENKHYYQELEKAMQLENPDDRYNLYMKYSESYPRAQAPKRIPLSFTSGETFARLIDNYMRPAIHKGVPPLFNNIRTLYTEKDKAWKVMKFRERQVPLSYIFIEIETELEFNLWITNPSGGDLEPPTAILWVYHFLAQHFDYLRDSKKAMEYIDKALEHTPTLIEAYMVKARIYKHGGDMEKAAHCMDEARSLDTADRYVNCKCAKYQLRANQVQKAEETCGLFTREGVGAAENLNEMQCMWFQTESGYALQRQGKLGEALKKAHEIERHFDEITEDQFDFHTYCMRKMTLRAYVRLLRLEDVLRSHRFYFKAAKMAIECYVRLHDKPMTANDEDAEAGSSELSAKDLKKLRSKQRRAEKKAQESKKDQALKFLRPLQNLASSRIETHLLAYEVFSRKGKLLLMLQSVKRAHAIDANHFFLHEHLVKLAVKVSESKHMKEPVAIVIERELKTLLNGNDIKQFNADFLEKHSHSLLHRFSGFFMLCLLDASKVDDALALVTDLSDSLEDRTLETCTMIYNALLEGTRRTTPQTMFSTDGGKSDPVRLFKLWLSKRPEGMKNTGPLYLSIINRPKSADVWYTKVRMGQNTIGNLMKSMASCLRTNKKLTNHSMRKTLVSKLKKSGQPRNIICEITGHARESSLDDYDEIDENHRKELSHIISGYKDVSNENQANEVSRQNTANQASNQEIAVQHKRTPLVPIYHVQQQGQMYQAMGSNPGFQPAEFSGFQPRFPLLSPQYRMEALSCAAPVPSQNYTVCTFNFFSRDSQNSPPQPQKKRRVYIIESDDED</sequence>
<keyword evidence="2" id="KW-0802">TPR repeat</keyword>
<dbReference type="SMART" id="SM00028">
    <property type="entry name" value="TPR"/>
    <property type="match status" value="3"/>
</dbReference>